<dbReference type="Pfam" id="PF08892">
    <property type="entry name" value="YqcI_YcgG"/>
    <property type="match status" value="1"/>
</dbReference>
<evidence type="ECO:0000313" key="2">
    <source>
        <dbReference type="EMBL" id="TDP92226.1"/>
    </source>
</evidence>
<dbReference type="PANTHER" id="PTHR42692:SF1">
    <property type="entry name" value="NUCLEOTIDE PYROPHOSPHOHYDROLASE"/>
    <property type="match status" value="1"/>
</dbReference>
<dbReference type="EMBL" id="SNXZ01000008">
    <property type="protein sequence ID" value="TDP92226.1"/>
    <property type="molecule type" value="Genomic_DNA"/>
</dbReference>
<reference evidence="2 3" key="1">
    <citation type="submission" date="2019-03" db="EMBL/GenBank/DDBJ databases">
        <title>Genomic Encyclopedia of Type Strains, Phase IV (KMG-IV): sequencing the most valuable type-strain genomes for metagenomic binning, comparative biology and taxonomic classification.</title>
        <authorList>
            <person name="Goeker M."/>
        </authorList>
    </citation>
    <scope>NUCLEOTIDE SEQUENCE [LARGE SCALE GENOMIC DNA]</scope>
    <source>
        <strain evidence="2 3">DSM 45361</strain>
    </source>
</reference>
<dbReference type="RefSeq" id="WP_166659468.1">
    <property type="nucleotide sequence ID" value="NZ_SNXZ01000008.1"/>
</dbReference>
<evidence type="ECO:0000313" key="3">
    <source>
        <dbReference type="Proteomes" id="UP000295444"/>
    </source>
</evidence>
<keyword evidence="2" id="KW-0378">Hydrolase</keyword>
<dbReference type="PANTHER" id="PTHR42692">
    <property type="entry name" value="NUCLEOTIDE PYROPHOSPHOHYDROLASE"/>
    <property type="match status" value="1"/>
</dbReference>
<protein>
    <submittedName>
        <fullName evidence="2">MazG-like nucleotide pyrophosphohydrolase family protein</fullName>
    </submittedName>
</protein>
<accession>A0A4R6S0T8</accession>
<sequence length="390" mass="43990">MDSYTYRGLSDQQQRLAATIEQLGGYWPPISAVARLLEEFGELAEVLLAESERHEALSEEMADLWIIAACLANQFCIPLPVARAATVETDDQNAPVADQMQSLLVHAGQIARVVNYYDGSKPPRNTQDWLPLTKALRHFHVRLSQLAAALKVDLESVVDDKLTASERRDRGRFEHSFDPSTAQSLTEFEVISGSTPCVFAPTARLWGAPPWRSDLSMVDNVAAFLPYLTRFAKAARLEGLDTFVVSLGLESPRTMRELAARLREVLHALVQLDPTVNRSFRGPVAQVGWQFSFGGVRMFVSVFSHLYEPTSPRYSPDATFLTFQPETSFDHCSIGSAYAQSDTTKQRIRDEFRRKGLDYPMELIDDRVEARLYLLPRFAGDTTCEWWHVR</sequence>
<dbReference type="GO" id="GO:0016787">
    <property type="term" value="F:hydrolase activity"/>
    <property type="evidence" value="ECO:0007669"/>
    <property type="project" value="UniProtKB-KW"/>
</dbReference>
<dbReference type="InterPro" id="IPR014988">
    <property type="entry name" value="Uncharacterised_YqcI/YcgG"/>
</dbReference>
<evidence type="ECO:0000259" key="1">
    <source>
        <dbReference type="Pfam" id="PF03819"/>
    </source>
</evidence>
<dbReference type="InterPro" id="IPR004518">
    <property type="entry name" value="MazG-like_dom"/>
</dbReference>
<dbReference type="SUPFAM" id="SSF101386">
    <property type="entry name" value="all-alpha NTP pyrophosphatases"/>
    <property type="match status" value="1"/>
</dbReference>
<gene>
    <name evidence="2" type="ORF">EV186_108439</name>
</gene>
<name>A0A4R6S0T8_LABRH</name>
<dbReference type="Pfam" id="PF03819">
    <property type="entry name" value="MazG"/>
    <property type="match status" value="1"/>
</dbReference>
<dbReference type="Gene3D" id="1.10.287.1080">
    <property type="entry name" value="MazG-like"/>
    <property type="match status" value="1"/>
</dbReference>
<comment type="caution">
    <text evidence="2">The sequence shown here is derived from an EMBL/GenBank/DDBJ whole genome shotgun (WGS) entry which is preliminary data.</text>
</comment>
<feature type="domain" description="NTP pyrophosphohydrolase MazG-like" evidence="1">
    <location>
        <begin position="31"/>
        <end position="74"/>
    </location>
</feature>
<keyword evidence="3" id="KW-1185">Reference proteome</keyword>
<dbReference type="InterPro" id="IPR047046">
    <property type="entry name" value="YpjD/YvdC"/>
</dbReference>
<dbReference type="AlphaFoldDB" id="A0A4R6S0T8"/>
<organism evidence="2 3">
    <name type="scientific">Labedaea rhizosphaerae</name>
    <dbReference type="NCBI Taxonomy" id="598644"/>
    <lineage>
        <taxon>Bacteria</taxon>
        <taxon>Bacillati</taxon>
        <taxon>Actinomycetota</taxon>
        <taxon>Actinomycetes</taxon>
        <taxon>Pseudonocardiales</taxon>
        <taxon>Pseudonocardiaceae</taxon>
        <taxon>Labedaea</taxon>
    </lineage>
</organism>
<dbReference type="Proteomes" id="UP000295444">
    <property type="component" value="Unassembled WGS sequence"/>
</dbReference>
<proteinExistence type="predicted"/>